<dbReference type="EMBL" id="CADCUS010000613">
    <property type="protein sequence ID" value="CAA9447332.1"/>
    <property type="molecule type" value="Genomic_DNA"/>
</dbReference>
<organism evidence="2">
    <name type="scientific">uncultured Pseudonocardia sp</name>
    <dbReference type="NCBI Taxonomy" id="211455"/>
    <lineage>
        <taxon>Bacteria</taxon>
        <taxon>Bacillati</taxon>
        <taxon>Actinomycetota</taxon>
        <taxon>Actinomycetes</taxon>
        <taxon>Pseudonocardiales</taxon>
        <taxon>Pseudonocardiaceae</taxon>
        <taxon>Pseudonocardia</taxon>
        <taxon>environmental samples</taxon>
    </lineage>
</organism>
<feature type="region of interest" description="Disordered" evidence="1">
    <location>
        <begin position="1"/>
        <end position="206"/>
    </location>
</feature>
<proteinExistence type="predicted"/>
<protein>
    <submittedName>
        <fullName evidence="2">COG0028: Thiamine pyrophosphate-requiring enzymes [acetolactate synthase, pyruvate dehydrogenase (Cytochrome), glyoxylate carboligase, phosphonopyruvate decarboxylase]</fullName>
    </submittedName>
</protein>
<gene>
    <name evidence="2" type="ORF">AVDCRST_MAG66-4567</name>
</gene>
<feature type="compositionally biased region" description="Low complexity" evidence="1">
    <location>
        <begin position="116"/>
        <end position="125"/>
    </location>
</feature>
<feature type="compositionally biased region" description="Basic residues" evidence="1">
    <location>
        <begin position="168"/>
        <end position="180"/>
    </location>
</feature>
<feature type="compositionally biased region" description="Basic residues" evidence="1">
    <location>
        <begin position="189"/>
        <end position="206"/>
    </location>
</feature>
<dbReference type="GO" id="GO:0016874">
    <property type="term" value="F:ligase activity"/>
    <property type="evidence" value="ECO:0007669"/>
    <property type="project" value="UniProtKB-KW"/>
</dbReference>
<evidence type="ECO:0000256" key="1">
    <source>
        <dbReference type="SAM" id="MobiDB-lite"/>
    </source>
</evidence>
<name>A0A6J4QKC1_9PSEU</name>
<keyword evidence="2" id="KW-0436">Ligase</keyword>
<keyword evidence="2" id="KW-0670">Pyruvate</keyword>
<feature type="non-terminal residue" evidence="2">
    <location>
        <position position="1"/>
    </location>
</feature>
<feature type="compositionally biased region" description="Gly residues" evidence="1">
    <location>
        <begin position="1"/>
        <end position="10"/>
    </location>
</feature>
<accession>A0A6J4QKC1</accession>
<sequence>AARGAPGRGPGPRRGRQPAGPLPHRRDRPDRHRGRPGVRRGAHGLARRAAPPPPGRPRQHVRHPRRVVGRRHPRRDRHAAGAPGPDRHRLHRRRRRHVHLPGAVDRGPARRRGPLRRVQQPPLRAAEPQHRPVPARHRRDRSAAAPRGVRPVPPGDRLRRAGQGAGGGRRRRPRAGRRGGRRDGDARRRGSLPRRGRHRRPRGRGV</sequence>
<feature type="non-terminal residue" evidence="2">
    <location>
        <position position="206"/>
    </location>
</feature>
<feature type="compositionally biased region" description="Basic residues" evidence="1">
    <location>
        <begin position="88"/>
        <end position="99"/>
    </location>
</feature>
<evidence type="ECO:0000313" key="2">
    <source>
        <dbReference type="EMBL" id="CAA9447332.1"/>
    </source>
</evidence>
<reference evidence="2" key="1">
    <citation type="submission" date="2020-02" db="EMBL/GenBank/DDBJ databases">
        <authorList>
            <person name="Meier V. D."/>
        </authorList>
    </citation>
    <scope>NUCLEOTIDE SEQUENCE</scope>
    <source>
        <strain evidence="2">AVDCRST_MAG66</strain>
    </source>
</reference>
<dbReference type="AlphaFoldDB" id="A0A6J4QKC1"/>
<feature type="compositionally biased region" description="Basic residues" evidence="1">
    <location>
        <begin position="57"/>
        <end position="77"/>
    </location>
</feature>
<feature type="compositionally biased region" description="Basic residues" evidence="1">
    <location>
        <begin position="23"/>
        <end position="46"/>
    </location>
</feature>